<evidence type="ECO:0000256" key="1">
    <source>
        <dbReference type="SAM" id="Phobius"/>
    </source>
</evidence>
<dbReference type="EMBL" id="GBXM01074685">
    <property type="protein sequence ID" value="JAH33892.1"/>
    <property type="molecule type" value="Transcribed_RNA"/>
</dbReference>
<proteinExistence type="predicted"/>
<organism evidence="2">
    <name type="scientific">Anguilla anguilla</name>
    <name type="common">European freshwater eel</name>
    <name type="synonym">Muraena anguilla</name>
    <dbReference type="NCBI Taxonomy" id="7936"/>
    <lineage>
        <taxon>Eukaryota</taxon>
        <taxon>Metazoa</taxon>
        <taxon>Chordata</taxon>
        <taxon>Craniata</taxon>
        <taxon>Vertebrata</taxon>
        <taxon>Euteleostomi</taxon>
        <taxon>Actinopterygii</taxon>
        <taxon>Neopterygii</taxon>
        <taxon>Teleostei</taxon>
        <taxon>Anguilliformes</taxon>
        <taxon>Anguillidae</taxon>
        <taxon>Anguilla</taxon>
    </lineage>
</organism>
<reference evidence="2" key="1">
    <citation type="submission" date="2014-11" db="EMBL/GenBank/DDBJ databases">
        <authorList>
            <person name="Amaro Gonzalez C."/>
        </authorList>
    </citation>
    <scope>NUCLEOTIDE SEQUENCE</scope>
</reference>
<accession>A0A0E9RYC6</accession>
<reference evidence="2" key="2">
    <citation type="journal article" date="2015" name="Fish Shellfish Immunol.">
        <title>Early steps in the European eel (Anguilla anguilla)-Vibrio vulnificus interaction in the gills: Role of the RtxA13 toxin.</title>
        <authorList>
            <person name="Callol A."/>
            <person name="Pajuelo D."/>
            <person name="Ebbesson L."/>
            <person name="Teles M."/>
            <person name="MacKenzie S."/>
            <person name="Amaro C."/>
        </authorList>
    </citation>
    <scope>NUCLEOTIDE SEQUENCE</scope>
</reference>
<protein>
    <submittedName>
        <fullName evidence="2">Uncharacterized protein</fullName>
    </submittedName>
</protein>
<keyword evidence="1" id="KW-0812">Transmembrane</keyword>
<name>A0A0E9RYC6_ANGAN</name>
<evidence type="ECO:0000313" key="2">
    <source>
        <dbReference type="EMBL" id="JAH33892.1"/>
    </source>
</evidence>
<keyword evidence="1" id="KW-1133">Transmembrane helix</keyword>
<sequence>METCCHFIFFYDHAFLIMFYFNLILETWNVFLPLETFEKFEMIFFKISCHALSMKRAIKYYLSPF</sequence>
<feature type="transmembrane region" description="Helical" evidence="1">
    <location>
        <begin position="7"/>
        <end position="25"/>
    </location>
</feature>
<keyword evidence="1" id="KW-0472">Membrane</keyword>
<dbReference type="AlphaFoldDB" id="A0A0E9RYC6"/>